<accession>A0A2W5QCV3</accession>
<dbReference type="Pfam" id="PF01757">
    <property type="entry name" value="Acyl_transf_3"/>
    <property type="match status" value="1"/>
</dbReference>
<feature type="domain" description="Acyltransferase 3" evidence="2">
    <location>
        <begin position="18"/>
        <end position="341"/>
    </location>
</feature>
<keyword evidence="3" id="KW-0808">Transferase</keyword>
<feature type="transmembrane region" description="Helical" evidence="1">
    <location>
        <begin position="153"/>
        <end position="172"/>
    </location>
</feature>
<proteinExistence type="predicted"/>
<protein>
    <submittedName>
        <fullName evidence="3">Acyltransferase</fullName>
    </submittedName>
</protein>
<keyword evidence="1" id="KW-0812">Transmembrane</keyword>
<dbReference type="PANTHER" id="PTHR23028">
    <property type="entry name" value="ACETYLTRANSFERASE"/>
    <property type="match status" value="1"/>
</dbReference>
<feature type="transmembrane region" description="Helical" evidence="1">
    <location>
        <begin position="252"/>
        <end position="273"/>
    </location>
</feature>
<keyword evidence="1" id="KW-1133">Transmembrane helix</keyword>
<keyword evidence="1" id="KW-0472">Membrane</keyword>
<dbReference type="InterPro" id="IPR050879">
    <property type="entry name" value="Acyltransferase_3"/>
</dbReference>
<feature type="transmembrane region" description="Helical" evidence="1">
    <location>
        <begin position="50"/>
        <end position="73"/>
    </location>
</feature>
<keyword evidence="3" id="KW-0012">Acyltransferase</keyword>
<feature type="transmembrane region" description="Helical" evidence="1">
    <location>
        <begin position="85"/>
        <end position="107"/>
    </location>
</feature>
<comment type="caution">
    <text evidence="3">The sequence shown here is derived from an EMBL/GenBank/DDBJ whole genome shotgun (WGS) entry which is preliminary data.</text>
</comment>
<dbReference type="AlphaFoldDB" id="A0A2W5QCV3"/>
<feature type="transmembrane region" description="Helical" evidence="1">
    <location>
        <begin position="285"/>
        <end position="304"/>
    </location>
</feature>
<dbReference type="GO" id="GO:0009103">
    <property type="term" value="P:lipopolysaccharide biosynthetic process"/>
    <property type="evidence" value="ECO:0007669"/>
    <property type="project" value="TreeGrafter"/>
</dbReference>
<dbReference type="PANTHER" id="PTHR23028:SF53">
    <property type="entry name" value="ACYL_TRANSF_3 DOMAIN-CONTAINING PROTEIN"/>
    <property type="match status" value="1"/>
</dbReference>
<gene>
    <name evidence="3" type="ORF">DI555_08445</name>
</gene>
<evidence type="ECO:0000256" key="1">
    <source>
        <dbReference type="SAM" id="Phobius"/>
    </source>
</evidence>
<evidence type="ECO:0000313" key="4">
    <source>
        <dbReference type="Proteomes" id="UP000249082"/>
    </source>
</evidence>
<name>A0A2W5QCV3_9SPHN</name>
<dbReference type="GO" id="GO:0016747">
    <property type="term" value="F:acyltransferase activity, transferring groups other than amino-acyl groups"/>
    <property type="evidence" value="ECO:0007669"/>
    <property type="project" value="InterPro"/>
</dbReference>
<dbReference type="Proteomes" id="UP000249082">
    <property type="component" value="Unassembled WGS sequence"/>
</dbReference>
<organism evidence="3 4">
    <name type="scientific">Novosphingobium pentaromativorans</name>
    <dbReference type="NCBI Taxonomy" id="205844"/>
    <lineage>
        <taxon>Bacteria</taxon>
        <taxon>Pseudomonadati</taxon>
        <taxon>Pseudomonadota</taxon>
        <taxon>Alphaproteobacteria</taxon>
        <taxon>Sphingomonadales</taxon>
        <taxon>Sphingomonadaceae</taxon>
        <taxon>Novosphingobium</taxon>
    </lineage>
</organism>
<evidence type="ECO:0000313" key="3">
    <source>
        <dbReference type="EMBL" id="PZQ55357.1"/>
    </source>
</evidence>
<evidence type="ECO:0000259" key="2">
    <source>
        <dbReference type="Pfam" id="PF01757"/>
    </source>
</evidence>
<feature type="transmembrane region" description="Helical" evidence="1">
    <location>
        <begin position="324"/>
        <end position="343"/>
    </location>
</feature>
<feature type="transmembrane region" description="Helical" evidence="1">
    <location>
        <begin position="127"/>
        <end position="146"/>
    </location>
</feature>
<reference evidence="3 4" key="1">
    <citation type="submission" date="2017-08" db="EMBL/GenBank/DDBJ databases">
        <title>Infants hospitalized years apart are colonized by the same room-sourced microbial strains.</title>
        <authorList>
            <person name="Brooks B."/>
            <person name="Olm M.R."/>
            <person name="Firek B.A."/>
            <person name="Baker R."/>
            <person name="Thomas B.C."/>
            <person name="Morowitz M.J."/>
            <person name="Banfield J.F."/>
        </authorList>
    </citation>
    <scope>NUCLEOTIDE SEQUENCE [LARGE SCALE GENOMIC DNA]</scope>
    <source>
        <strain evidence="3">S2_005_002_R2_33</strain>
    </source>
</reference>
<dbReference type="GO" id="GO:0016020">
    <property type="term" value="C:membrane"/>
    <property type="evidence" value="ECO:0007669"/>
    <property type="project" value="TreeGrafter"/>
</dbReference>
<feature type="transmembrane region" description="Helical" evidence="1">
    <location>
        <begin position="211"/>
        <end position="232"/>
    </location>
</feature>
<sequence length="369" mass="40261">MAQSAGEPFLTRPLSVVLDFVRFGAALLVAVGHAVQLGLYQGWFPFGVRMQHYCVIVFFVLSGLVISTSVLGGRSSLPRYAIARIARILPVAIPALIFSTLAAYALAGPSPVRMDNSPEDALAITRQLLAPLTFLSAWPGVAGPVWNPPYWSLCYEVWYYAIFALAVFLRGWARVVAVVLGCLAAGGAILLLMPVWLFGVALTHVPAARRLPLAAAPFVLVGAGLLALALFEVDREVLNPLLKAWWPGDTEWSQWALSDIAMGLLMMPVLAAARSLSGRFAEPIVSLYAAAKRLAGFSFTLYLFHWPLIQLLRSWGLDAGRSLALFAALIALIVLASAAIALLTERQSPRLRRWMEARFLDERRRVLAI</sequence>
<feature type="transmembrane region" description="Helical" evidence="1">
    <location>
        <begin position="20"/>
        <end position="44"/>
    </location>
</feature>
<feature type="transmembrane region" description="Helical" evidence="1">
    <location>
        <begin position="178"/>
        <end position="199"/>
    </location>
</feature>
<dbReference type="InterPro" id="IPR002656">
    <property type="entry name" value="Acyl_transf_3_dom"/>
</dbReference>
<dbReference type="EMBL" id="QFPX01000006">
    <property type="protein sequence ID" value="PZQ55357.1"/>
    <property type="molecule type" value="Genomic_DNA"/>
</dbReference>